<protein>
    <submittedName>
        <fullName evidence="2">Uncharacterized protein</fullName>
    </submittedName>
</protein>
<dbReference type="AlphaFoldDB" id="A0A0H5RGE1"/>
<reference evidence="2" key="1">
    <citation type="submission" date="2015-04" db="EMBL/GenBank/DDBJ databases">
        <title>The genome sequence of the plant pathogenic Rhizarian Plasmodiophora brassicae reveals insights in its biotrophic life cycle and the origin of chitin synthesis.</title>
        <authorList>
            <person name="Schwelm A."/>
            <person name="Fogelqvist J."/>
            <person name="Knaust A."/>
            <person name="Julke S."/>
            <person name="Lilja T."/>
            <person name="Dhandapani V."/>
            <person name="Bonilla-Rosso G."/>
            <person name="Karlsson M."/>
            <person name="Shevchenko A."/>
            <person name="Choi S.R."/>
            <person name="Kim H.G."/>
            <person name="Park J.Y."/>
            <person name="Lim Y.P."/>
            <person name="Ludwig-Muller J."/>
            <person name="Dixelius C."/>
        </authorList>
    </citation>
    <scope>NUCLEOTIDE SEQUENCE</scope>
    <source>
        <tissue evidence="2">Potato root galls</tissue>
    </source>
</reference>
<keyword evidence="1" id="KW-1133">Transmembrane helix</keyword>
<organism evidence="2">
    <name type="scientific">Spongospora subterranea</name>
    <dbReference type="NCBI Taxonomy" id="70186"/>
    <lineage>
        <taxon>Eukaryota</taxon>
        <taxon>Sar</taxon>
        <taxon>Rhizaria</taxon>
        <taxon>Endomyxa</taxon>
        <taxon>Phytomyxea</taxon>
        <taxon>Plasmodiophorida</taxon>
        <taxon>Plasmodiophoridae</taxon>
        <taxon>Spongospora</taxon>
    </lineage>
</organism>
<feature type="transmembrane region" description="Helical" evidence="1">
    <location>
        <begin position="117"/>
        <end position="136"/>
    </location>
</feature>
<feature type="non-terminal residue" evidence="2">
    <location>
        <position position="1"/>
    </location>
</feature>
<sequence length="167" mass="18963">IIEFTDKLERLPPGNTPALIIIEGPPAIDQQRLSPAKAALNGNHNENIRLWIELFKDNLHLPAAKVLFLDQLQKEPFEDQADGIHSIQKTVLSTSRLLQIIYWTEYSARQAPISSTLLTMACASLPLLFFAVWLWIRKRCHFEFTVFEAENGVIVQKIQSVFLPIAS</sequence>
<feature type="non-terminal residue" evidence="2">
    <location>
        <position position="167"/>
    </location>
</feature>
<proteinExistence type="predicted"/>
<accession>A0A0H5RGE1</accession>
<keyword evidence="1" id="KW-0472">Membrane</keyword>
<evidence type="ECO:0000313" key="2">
    <source>
        <dbReference type="EMBL" id="CRZ13088.1"/>
    </source>
</evidence>
<keyword evidence="1" id="KW-0812">Transmembrane</keyword>
<name>A0A0H5RGE1_9EUKA</name>
<dbReference type="EMBL" id="HACM01012646">
    <property type="protein sequence ID" value="CRZ13088.1"/>
    <property type="molecule type" value="Transcribed_RNA"/>
</dbReference>
<evidence type="ECO:0000256" key="1">
    <source>
        <dbReference type="SAM" id="Phobius"/>
    </source>
</evidence>